<evidence type="ECO:0000313" key="2">
    <source>
        <dbReference type="Proteomes" id="UP000281549"/>
    </source>
</evidence>
<evidence type="ECO:0000313" key="1">
    <source>
        <dbReference type="EMBL" id="RKP16180.1"/>
    </source>
</evidence>
<name>A0A4P9YDB2_ROZAC</name>
<dbReference type="AlphaFoldDB" id="A0A4P9YDB2"/>
<dbReference type="Proteomes" id="UP000281549">
    <property type="component" value="Unassembled WGS sequence"/>
</dbReference>
<gene>
    <name evidence="1" type="ORF">ROZALSC1DRAFT_31776</name>
</gene>
<sequence>MDVDFKPENYSVPLELQFIQPNGIPKVLLGRTEQLKSIDAFMKLSNDKTRVISMGSTRGMGKTTMCKYLATKHENNPLKGARDVGRLIVYEMKNYTRRDPKLLWRDLIVHHLCYIFQGCTVDGIKFSELSMNNIVNGEAPEAHYTLVRWIENVITDTFRSITELIRLTSIAFGVQSNAKPTEVQIFLGNSTFMCIGQLTANCYAIVAGIVYGNLKLIQDGTNFIVRNIYLSPLSMLERETDNDLWPASFEEF</sequence>
<reference evidence="2" key="1">
    <citation type="journal article" date="2018" name="Nat. Microbiol.">
        <title>Leveraging single-cell genomics to expand the fungal tree of life.</title>
        <authorList>
            <person name="Ahrendt S.R."/>
            <person name="Quandt C.A."/>
            <person name="Ciobanu D."/>
            <person name="Clum A."/>
            <person name="Salamov A."/>
            <person name="Andreopoulos B."/>
            <person name="Cheng J.F."/>
            <person name="Woyke T."/>
            <person name="Pelin A."/>
            <person name="Henrissat B."/>
            <person name="Reynolds N.K."/>
            <person name="Benny G.L."/>
            <person name="Smith M.E."/>
            <person name="James T.Y."/>
            <person name="Grigoriev I.V."/>
        </authorList>
    </citation>
    <scope>NUCLEOTIDE SEQUENCE [LARGE SCALE GENOMIC DNA]</scope>
    <source>
        <strain evidence="2">CSF55</strain>
    </source>
</reference>
<organism evidence="1 2">
    <name type="scientific">Rozella allomycis (strain CSF55)</name>
    <dbReference type="NCBI Taxonomy" id="988480"/>
    <lineage>
        <taxon>Eukaryota</taxon>
        <taxon>Fungi</taxon>
        <taxon>Fungi incertae sedis</taxon>
        <taxon>Cryptomycota</taxon>
        <taxon>Cryptomycota incertae sedis</taxon>
        <taxon>Rozella</taxon>
    </lineage>
</organism>
<accession>A0A4P9YDB2</accession>
<dbReference type="EMBL" id="ML006872">
    <property type="protein sequence ID" value="RKP16180.1"/>
    <property type="molecule type" value="Genomic_DNA"/>
</dbReference>
<protein>
    <submittedName>
        <fullName evidence="1">Uncharacterized protein</fullName>
    </submittedName>
</protein>
<feature type="non-terminal residue" evidence="1">
    <location>
        <position position="252"/>
    </location>
</feature>
<proteinExistence type="predicted"/>